<dbReference type="GO" id="GO:0007155">
    <property type="term" value="P:cell adhesion"/>
    <property type="evidence" value="ECO:0007669"/>
    <property type="project" value="UniProtKB-KW"/>
</dbReference>
<dbReference type="GO" id="GO:0042246">
    <property type="term" value="P:tissue regeneration"/>
    <property type="evidence" value="ECO:0007669"/>
    <property type="project" value="InterPro"/>
</dbReference>
<keyword evidence="5 8" id="KW-1133">Transmembrane helix</keyword>
<keyword evidence="11" id="KW-1185">Reference proteome</keyword>
<feature type="compositionally biased region" description="Basic and acidic residues" evidence="7">
    <location>
        <begin position="1"/>
        <end position="30"/>
    </location>
</feature>
<feature type="compositionally biased region" description="Basic and acidic residues" evidence="7">
    <location>
        <begin position="70"/>
        <end position="89"/>
    </location>
</feature>
<dbReference type="Pfam" id="PF04923">
    <property type="entry name" value="Ninjurin"/>
    <property type="match status" value="1"/>
</dbReference>
<evidence type="ECO:0000313" key="11">
    <source>
        <dbReference type="Proteomes" id="UP000030765"/>
    </source>
</evidence>
<name>A0A084VY77_ANOSI</name>
<evidence type="ECO:0000313" key="10">
    <source>
        <dbReference type="EnsemblMetazoa" id="ASIC010767-PA"/>
    </source>
</evidence>
<reference evidence="9 11" key="1">
    <citation type="journal article" date="2014" name="BMC Genomics">
        <title>Genome sequence of Anopheles sinensis provides insight into genetics basis of mosquito competence for malaria parasites.</title>
        <authorList>
            <person name="Zhou D."/>
            <person name="Zhang D."/>
            <person name="Ding G."/>
            <person name="Shi L."/>
            <person name="Hou Q."/>
            <person name="Ye Y."/>
            <person name="Xu Y."/>
            <person name="Zhou H."/>
            <person name="Xiong C."/>
            <person name="Li S."/>
            <person name="Yu J."/>
            <person name="Hong S."/>
            <person name="Yu X."/>
            <person name="Zou P."/>
            <person name="Chen C."/>
            <person name="Chang X."/>
            <person name="Wang W."/>
            <person name="Lv Y."/>
            <person name="Sun Y."/>
            <person name="Ma L."/>
            <person name="Shen B."/>
            <person name="Zhu C."/>
        </authorList>
    </citation>
    <scope>NUCLEOTIDE SEQUENCE [LARGE SCALE GENOMIC DNA]</scope>
</reference>
<dbReference type="VEuPathDB" id="VectorBase:ASIC010767"/>
<keyword evidence="6 8" id="KW-0472">Membrane</keyword>
<organism evidence="9">
    <name type="scientific">Anopheles sinensis</name>
    <name type="common">Mosquito</name>
    <dbReference type="NCBI Taxonomy" id="74873"/>
    <lineage>
        <taxon>Eukaryota</taxon>
        <taxon>Metazoa</taxon>
        <taxon>Ecdysozoa</taxon>
        <taxon>Arthropoda</taxon>
        <taxon>Hexapoda</taxon>
        <taxon>Insecta</taxon>
        <taxon>Pterygota</taxon>
        <taxon>Neoptera</taxon>
        <taxon>Endopterygota</taxon>
        <taxon>Diptera</taxon>
        <taxon>Nematocera</taxon>
        <taxon>Culicoidea</taxon>
        <taxon>Culicidae</taxon>
        <taxon>Anophelinae</taxon>
        <taxon>Anopheles</taxon>
    </lineage>
</organism>
<evidence type="ECO:0000256" key="4">
    <source>
        <dbReference type="ARBA" id="ARBA00022889"/>
    </source>
</evidence>
<evidence type="ECO:0000313" key="9">
    <source>
        <dbReference type="EMBL" id="KFB42921.1"/>
    </source>
</evidence>
<dbReference type="PANTHER" id="PTHR12316">
    <property type="entry name" value="NINJURIN-RELATED"/>
    <property type="match status" value="1"/>
</dbReference>
<dbReference type="InterPro" id="IPR007007">
    <property type="entry name" value="Ninjurin"/>
</dbReference>
<keyword evidence="4" id="KW-0130">Cell adhesion</keyword>
<dbReference type="OMA" id="NVDRVRP"/>
<evidence type="ECO:0000256" key="5">
    <source>
        <dbReference type="ARBA" id="ARBA00022989"/>
    </source>
</evidence>
<evidence type="ECO:0000256" key="2">
    <source>
        <dbReference type="ARBA" id="ARBA00008141"/>
    </source>
</evidence>
<feature type="region of interest" description="Disordered" evidence="7">
    <location>
        <begin position="1"/>
        <end position="31"/>
    </location>
</feature>
<accession>A0A084VY77</accession>
<dbReference type="OrthoDB" id="7763204at2759"/>
<dbReference type="Proteomes" id="UP000030765">
    <property type="component" value="Unassembled WGS sequence"/>
</dbReference>
<dbReference type="AlphaFoldDB" id="A0A084VY77"/>
<comment type="similarity">
    <text evidence="2">Belongs to the ninjurin family.</text>
</comment>
<dbReference type="EnsemblMetazoa" id="ASIC010767-RA">
    <property type="protein sequence ID" value="ASIC010767-PA"/>
    <property type="gene ID" value="ASIC010767"/>
</dbReference>
<gene>
    <name evidence="9" type="ORF">ZHAS_00010767</name>
</gene>
<evidence type="ECO:0000256" key="7">
    <source>
        <dbReference type="SAM" id="MobiDB-lite"/>
    </source>
</evidence>
<dbReference type="PANTHER" id="PTHR12316:SF1">
    <property type="entry name" value="NINJURIN-B"/>
    <property type="match status" value="1"/>
</dbReference>
<evidence type="ECO:0000256" key="1">
    <source>
        <dbReference type="ARBA" id="ARBA00004141"/>
    </source>
</evidence>
<keyword evidence="3 8" id="KW-0812">Transmembrane</keyword>
<dbReference type="GO" id="GO:0016020">
    <property type="term" value="C:membrane"/>
    <property type="evidence" value="ECO:0007669"/>
    <property type="project" value="UniProtKB-SubCell"/>
</dbReference>
<protein>
    <submittedName>
        <fullName evidence="9 10">Uncharacterized protein</fullName>
    </submittedName>
</protein>
<sequence length="198" mass="22390">MTRPERSSRSTSRERESRFDQPRHHVEHSGTRGVRIFTGNEKQPKVFCNPVIFNQDATRNQPYQENDWDNNERTPNRAADRVANPDEYRTANGSYDVRRSLLENALTIAFLAANSNQLRMLTSSNSDRQDTITYRACLALVILSLILQTLNGVAMLLMSTHTSQRWPLLRTLACIAATTIALVNLGVVTMLNVLLESS</sequence>
<dbReference type="VEuPathDB" id="VectorBase:ASIS017408"/>
<dbReference type="EMBL" id="KE525231">
    <property type="protein sequence ID" value="KFB42921.1"/>
    <property type="molecule type" value="Genomic_DNA"/>
</dbReference>
<reference evidence="10" key="2">
    <citation type="submission" date="2020-05" db="UniProtKB">
        <authorList>
            <consortium name="EnsemblMetazoa"/>
        </authorList>
    </citation>
    <scope>IDENTIFICATION</scope>
</reference>
<evidence type="ECO:0000256" key="3">
    <source>
        <dbReference type="ARBA" id="ARBA00022692"/>
    </source>
</evidence>
<feature type="transmembrane region" description="Helical" evidence="8">
    <location>
        <begin position="136"/>
        <end position="157"/>
    </location>
</feature>
<comment type="subcellular location">
    <subcellularLocation>
        <location evidence="1">Membrane</location>
        <topology evidence="1">Multi-pass membrane protein</topology>
    </subcellularLocation>
</comment>
<dbReference type="EMBL" id="ATLV01018325">
    <property type="status" value="NOT_ANNOTATED_CDS"/>
    <property type="molecule type" value="Genomic_DNA"/>
</dbReference>
<feature type="transmembrane region" description="Helical" evidence="8">
    <location>
        <begin position="169"/>
        <end position="195"/>
    </location>
</feature>
<evidence type="ECO:0000256" key="6">
    <source>
        <dbReference type="ARBA" id="ARBA00023136"/>
    </source>
</evidence>
<evidence type="ECO:0000256" key="8">
    <source>
        <dbReference type="SAM" id="Phobius"/>
    </source>
</evidence>
<proteinExistence type="inferred from homology"/>
<feature type="region of interest" description="Disordered" evidence="7">
    <location>
        <begin position="58"/>
        <end position="90"/>
    </location>
</feature>